<sequence length="853" mass="94914">MTVIDPSQPSKKTPVTARVMSSESLGNSGSSESERNSKSKQESSSLAQEKIIVVPEVLSLALPLDNKTRSIAADATKSVTQLLQAMLSLTDQDLLSELSPHSEQGTDTLGQPPVLLPDDVYSRLQSLARDFKPWVDHNAATERDETIIYPYFRKLVLFVMEGLKALPLVTSPHDRYRLLLPYTGSRDFTPKDSLENFRMDQALFIRNWGDDIGNGIDEPKYVDMLAVVEIKVDDSPKASSKTSSRTSSKSNLASLNASGVRPKSNIGVAHGQLIRYTRQIYEHQHNRLFVWGVSSCGSLVRVYLFGPDCALSTDDLDMRTSAGRKQFIGWLINMCLCEDVRCGLIPSMRYVDGTAAGKGMYWELSVPKLDSNGAETDETTVYYSKKPSVAAGSTFGRHTRGFPASATLDDIDNPDVFVKVAWQYADRGPGPIRKAEIQHLMDIRDKYASARPNGVEIPRILAGGTVATMDRDGKRVYLTSDTVYENDIATRYGMIDDVPMAADKGNSSSRFRSQLPPSFNLDSNAFARTIGNEVSAVPRARRLLAFRQVNMLATKPLCEPLSSVRNADELIIVLADAMLAHNWMRTECNLLHRDISSNNIMVGRRRTSDGGYEVYGLLIDFDYAINPSDRRLSRPERTGTLPFMSILNLEAHPEQQTELDDMESLLYVLCFQATFGINEADAKVLRLTHETLDPSLLKIKKWQGWQEGETMASIASDKRGHLDSLRMFEADITGYFPVPDFDDLEDSDLPNYYDLQLFACELYGALFANPCVDKRCHGAKQTSTRVPRTQIGNPVEEDNSLNARLRNLTLVKVDPLVERAKDPAKKTIVDSFIKAMKDNAASARKRITALSPS</sequence>
<name>A0A9W8GU97_9FUNG</name>
<feature type="region of interest" description="Disordered" evidence="1">
    <location>
        <begin position="236"/>
        <end position="258"/>
    </location>
</feature>
<evidence type="ECO:0000313" key="3">
    <source>
        <dbReference type="EMBL" id="KAJ2751807.1"/>
    </source>
</evidence>
<feature type="compositionally biased region" description="Low complexity" evidence="1">
    <location>
        <begin position="21"/>
        <end position="31"/>
    </location>
</feature>
<dbReference type="InterPro" id="IPR011009">
    <property type="entry name" value="Kinase-like_dom_sf"/>
</dbReference>
<evidence type="ECO:0000313" key="4">
    <source>
        <dbReference type="Proteomes" id="UP001140011"/>
    </source>
</evidence>
<feature type="region of interest" description="Disordered" evidence="1">
    <location>
        <begin position="1"/>
        <end position="46"/>
    </location>
</feature>
<evidence type="ECO:0000256" key="1">
    <source>
        <dbReference type="SAM" id="MobiDB-lite"/>
    </source>
</evidence>
<accession>A0A9W8GU97</accession>
<dbReference type="OrthoDB" id="5584477at2759"/>
<feature type="compositionally biased region" description="Polar residues" evidence="1">
    <location>
        <begin position="1"/>
        <end position="13"/>
    </location>
</feature>
<organism evidence="3 4">
    <name type="scientific">Coemansia pectinata</name>
    <dbReference type="NCBI Taxonomy" id="1052879"/>
    <lineage>
        <taxon>Eukaryota</taxon>
        <taxon>Fungi</taxon>
        <taxon>Fungi incertae sedis</taxon>
        <taxon>Zoopagomycota</taxon>
        <taxon>Kickxellomycotina</taxon>
        <taxon>Kickxellomycetes</taxon>
        <taxon>Kickxellales</taxon>
        <taxon>Kickxellaceae</taxon>
        <taxon>Coemansia</taxon>
    </lineage>
</organism>
<dbReference type="SUPFAM" id="SSF56112">
    <property type="entry name" value="Protein kinase-like (PK-like)"/>
    <property type="match status" value="1"/>
</dbReference>
<dbReference type="PROSITE" id="PS00109">
    <property type="entry name" value="PROTEIN_KINASE_TYR"/>
    <property type="match status" value="1"/>
</dbReference>
<dbReference type="InterPro" id="IPR040976">
    <property type="entry name" value="Pkinase_fungal"/>
</dbReference>
<dbReference type="GO" id="GO:0004672">
    <property type="term" value="F:protein kinase activity"/>
    <property type="evidence" value="ECO:0007669"/>
    <property type="project" value="InterPro"/>
</dbReference>
<gene>
    <name evidence="3" type="ORF">GGI19_004244</name>
</gene>
<evidence type="ECO:0000259" key="2">
    <source>
        <dbReference type="Pfam" id="PF17667"/>
    </source>
</evidence>
<dbReference type="PANTHER" id="PTHR38248">
    <property type="entry name" value="FUNK1 6"/>
    <property type="match status" value="1"/>
</dbReference>
<dbReference type="AlphaFoldDB" id="A0A9W8GU97"/>
<dbReference type="Proteomes" id="UP001140011">
    <property type="component" value="Unassembled WGS sequence"/>
</dbReference>
<feature type="compositionally biased region" description="Basic and acidic residues" evidence="1">
    <location>
        <begin position="32"/>
        <end position="41"/>
    </location>
</feature>
<comment type="caution">
    <text evidence="3">The sequence shown here is derived from an EMBL/GenBank/DDBJ whole genome shotgun (WGS) entry which is preliminary data.</text>
</comment>
<feature type="domain" description="Fungal-type protein kinase" evidence="2">
    <location>
        <begin position="262"/>
        <end position="672"/>
    </location>
</feature>
<dbReference type="Gene3D" id="1.10.510.10">
    <property type="entry name" value="Transferase(Phosphotransferase) domain 1"/>
    <property type="match status" value="1"/>
</dbReference>
<proteinExistence type="predicted"/>
<keyword evidence="4" id="KW-1185">Reference proteome</keyword>
<dbReference type="PANTHER" id="PTHR38248:SF2">
    <property type="entry name" value="FUNK1 11"/>
    <property type="match status" value="1"/>
</dbReference>
<feature type="compositionally biased region" description="Low complexity" evidence="1">
    <location>
        <begin position="237"/>
        <end position="258"/>
    </location>
</feature>
<dbReference type="Pfam" id="PF17667">
    <property type="entry name" value="Pkinase_fungal"/>
    <property type="match status" value="1"/>
</dbReference>
<reference evidence="3" key="1">
    <citation type="submission" date="2022-07" db="EMBL/GenBank/DDBJ databases">
        <title>Phylogenomic reconstructions and comparative analyses of Kickxellomycotina fungi.</title>
        <authorList>
            <person name="Reynolds N.K."/>
            <person name="Stajich J.E."/>
            <person name="Barry K."/>
            <person name="Grigoriev I.V."/>
            <person name="Crous P."/>
            <person name="Smith M.E."/>
        </authorList>
    </citation>
    <scope>NUCLEOTIDE SEQUENCE</scope>
    <source>
        <strain evidence="3">BCRC 34297</strain>
    </source>
</reference>
<protein>
    <recommendedName>
        <fullName evidence="2">Fungal-type protein kinase domain-containing protein</fullName>
    </recommendedName>
</protein>
<dbReference type="InterPro" id="IPR008266">
    <property type="entry name" value="Tyr_kinase_AS"/>
</dbReference>
<dbReference type="EMBL" id="JANBUH010000356">
    <property type="protein sequence ID" value="KAJ2751807.1"/>
    <property type="molecule type" value="Genomic_DNA"/>
</dbReference>